<dbReference type="Pfam" id="PF02771">
    <property type="entry name" value="Acyl-CoA_dh_N"/>
    <property type="match status" value="1"/>
</dbReference>
<feature type="domain" description="Acyl-CoA dehydrogenase/oxidase C-terminal" evidence="8">
    <location>
        <begin position="253"/>
        <end position="417"/>
    </location>
</feature>
<dbReference type="PANTHER" id="PTHR43884">
    <property type="entry name" value="ACYL-COA DEHYDROGENASE"/>
    <property type="match status" value="1"/>
</dbReference>
<dbReference type="Gene3D" id="1.20.140.10">
    <property type="entry name" value="Butyryl-CoA Dehydrogenase, subunit A, domain 3"/>
    <property type="match status" value="2"/>
</dbReference>
<dbReference type="EMBL" id="WACR01000003">
    <property type="protein sequence ID" value="KAB1065069.1"/>
    <property type="molecule type" value="Genomic_DNA"/>
</dbReference>
<feature type="domain" description="Acyl-CoA dehydrogenase/oxidase N-terminal" evidence="10">
    <location>
        <begin position="32"/>
        <end position="143"/>
    </location>
</feature>
<dbReference type="InterPro" id="IPR049426">
    <property type="entry name" value="Acyl-CoA-dh-like_C"/>
</dbReference>
<dbReference type="Pfam" id="PF02770">
    <property type="entry name" value="Acyl-CoA_dh_M"/>
    <property type="match status" value="1"/>
</dbReference>
<sequence>MSDNNKSALMGGEFLIRESDAKDVFIPEEFDEEQLMIAQTCKDFVDKEVTPNLDRIDALEEGLMPSILDKAGELGMLGISVPEQYGGFGKNFVTSMLSSEATGAGHSFSVSYSAHTGIGTLPILYYGTEEQKEKYLPKLASGEWKGAYCLTEPGSGSDANSAKTKAELTDDGKHYVINGQKMWITNGGFADVFTVFARIGDDENLSAFIIPADVDGVSLNPEEKKMGIKGSSTRQVFFNDVKIPKDNLLGKQNEGFKIALNILNIGRIKLAAAVLGGCKGTISQATNYANERNQFGRPISKYGAIKDKIAKMAIKTYASESATYRASQNIEDRIKYLHEKEGMDKAKADLKGIEQYAAECAMMKVHGSETLDFVVDEGVQIYGGMGYSAESPVERSYRDARINRIFEGTNEINRMLTVDMMLKKGMKGELDLMGPAKKVGEELMSIPDFDHDDSGLFGSEKRYIKNFKKAVLMVAGSAAQKFMMELAKEQEILLNIADMLIEAYVAESVLLRVEKLAGMKGEEETKLQQNMVRAYIYDAAEKIGKCGREALMSYAEGDELRMQMMGIKRFTKIEPFNIKQTRREIAEAIIKENKYIF</sequence>
<comment type="similarity">
    <text evidence="2 7">Belongs to the acyl-CoA dehydrogenase family.</text>
</comment>
<dbReference type="Pfam" id="PF00441">
    <property type="entry name" value="Acyl-CoA_dh_1"/>
    <property type="match status" value="1"/>
</dbReference>
<dbReference type="OrthoDB" id="9802867at2"/>
<evidence type="ECO:0000256" key="6">
    <source>
        <dbReference type="ARBA" id="ARBA00052546"/>
    </source>
</evidence>
<dbReference type="SUPFAM" id="SSF47203">
    <property type="entry name" value="Acyl-CoA dehydrogenase C-terminal domain-like"/>
    <property type="match status" value="1"/>
</dbReference>
<evidence type="ECO:0000313" key="13">
    <source>
        <dbReference type="Proteomes" id="UP000435357"/>
    </source>
</evidence>
<dbReference type="InterPro" id="IPR006089">
    <property type="entry name" value="Acyl-CoA_DH_CS"/>
</dbReference>
<dbReference type="InterPro" id="IPR046373">
    <property type="entry name" value="Acyl-CoA_Oxase/DH_mid-dom_sf"/>
</dbReference>
<dbReference type="InterPro" id="IPR013786">
    <property type="entry name" value="AcylCoA_DH/ox_N"/>
</dbReference>
<dbReference type="InterPro" id="IPR009100">
    <property type="entry name" value="AcylCoA_DH/oxidase_NM_dom_sf"/>
</dbReference>
<comment type="caution">
    <text evidence="12">The sequence shown here is derived from an EMBL/GenBank/DDBJ whole genome shotgun (WGS) entry which is preliminary data.</text>
</comment>
<dbReference type="Gene3D" id="1.10.540.10">
    <property type="entry name" value="Acyl-CoA dehydrogenase/oxidase, N-terminal domain"/>
    <property type="match status" value="1"/>
</dbReference>
<proteinExistence type="inferred from homology"/>
<dbReference type="SUPFAM" id="SSF56645">
    <property type="entry name" value="Acyl-CoA dehydrogenase NM domain-like"/>
    <property type="match status" value="1"/>
</dbReference>
<dbReference type="FunFam" id="1.10.540.10:FF:000001">
    <property type="entry name" value="Very long-chain-specific acyl-CoA dehydrogenase, mitochondrial"/>
    <property type="match status" value="1"/>
</dbReference>
<keyword evidence="5 7" id="KW-0560">Oxidoreductase</keyword>
<feature type="domain" description="Acyl-CoA dehydrogenase-like C-terminal" evidence="11">
    <location>
        <begin position="466"/>
        <end position="569"/>
    </location>
</feature>
<comment type="catalytic activity">
    <reaction evidence="6">
        <text>a 2,3-saturated acyl-CoA + A = a 2,3-dehydroacyl-CoA + AH2</text>
        <dbReference type="Rhea" id="RHEA:48608"/>
        <dbReference type="ChEBI" id="CHEBI:13193"/>
        <dbReference type="ChEBI" id="CHEBI:17499"/>
        <dbReference type="ChEBI" id="CHEBI:60015"/>
        <dbReference type="ChEBI" id="CHEBI:65111"/>
    </reaction>
</comment>
<dbReference type="InterPro" id="IPR009075">
    <property type="entry name" value="AcylCo_DH/oxidase_C"/>
</dbReference>
<dbReference type="GO" id="GO:0050660">
    <property type="term" value="F:flavin adenine dinucleotide binding"/>
    <property type="evidence" value="ECO:0007669"/>
    <property type="project" value="InterPro"/>
</dbReference>
<evidence type="ECO:0000256" key="7">
    <source>
        <dbReference type="RuleBase" id="RU362125"/>
    </source>
</evidence>
<dbReference type="FunFam" id="1.20.140.10:FF:000019">
    <property type="entry name" value="Acyl-CoA dehydrogenase"/>
    <property type="match status" value="1"/>
</dbReference>
<evidence type="ECO:0000256" key="3">
    <source>
        <dbReference type="ARBA" id="ARBA00022630"/>
    </source>
</evidence>
<dbReference type="Proteomes" id="UP000435357">
    <property type="component" value="Unassembled WGS sequence"/>
</dbReference>
<dbReference type="GO" id="GO:0003995">
    <property type="term" value="F:acyl-CoA dehydrogenase activity"/>
    <property type="evidence" value="ECO:0007669"/>
    <property type="project" value="InterPro"/>
</dbReference>
<evidence type="ECO:0000259" key="11">
    <source>
        <dbReference type="Pfam" id="PF21263"/>
    </source>
</evidence>
<keyword evidence="13" id="KW-1185">Reference proteome</keyword>
<dbReference type="AlphaFoldDB" id="A0A6N6M993"/>
<dbReference type="FunFam" id="2.40.110.10:FF:000006">
    <property type="entry name" value="very long-chain specific acyl-CoA dehydrogenase, mitochondrial"/>
    <property type="match status" value="1"/>
</dbReference>
<organism evidence="12 13">
    <name type="scientific">Salibacter halophilus</name>
    <dbReference type="NCBI Taxonomy" id="1803916"/>
    <lineage>
        <taxon>Bacteria</taxon>
        <taxon>Pseudomonadati</taxon>
        <taxon>Bacteroidota</taxon>
        <taxon>Flavobacteriia</taxon>
        <taxon>Flavobacteriales</taxon>
        <taxon>Salibacteraceae</taxon>
        <taxon>Salibacter</taxon>
    </lineage>
</organism>
<keyword evidence="4 7" id="KW-0274">FAD</keyword>
<evidence type="ECO:0000256" key="4">
    <source>
        <dbReference type="ARBA" id="ARBA00022827"/>
    </source>
</evidence>
<dbReference type="PANTHER" id="PTHR43884:SF12">
    <property type="entry name" value="ISOVALERYL-COA DEHYDROGENASE, MITOCHONDRIAL-RELATED"/>
    <property type="match status" value="1"/>
</dbReference>
<accession>A0A6N6M993</accession>
<protein>
    <submittedName>
        <fullName evidence="12">Acyl-CoA dehydrogenase</fullName>
    </submittedName>
</protein>
<dbReference type="InterPro" id="IPR006091">
    <property type="entry name" value="Acyl-CoA_Oxase/DH_mid-dom"/>
</dbReference>
<evidence type="ECO:0000313" key="12">
    <source>
        <dbReference type="EMBL" id="KAB1065069.1"/>
    </source>
</evidence>
<evidence type="ECO:0000259" key="10">
    <source>
        <dbReference type="Pfam" id="PF02771"/>
    </source>
</evidence>
<dbReference type="PROSITE" id="PS00073">
    <property type="entry name" value="ACYL_COA_DH_2"/>
    <property type="match status" value="1"/>
</dbReference>
<dbReference type="Pfam" id="PF21263">
    <property type="entry name" value="Acyl-CoA-dh_C"/>
    <property type="match status" value="1"/>
</dbReference>
<dbReference type="InterPro" id="IPR036250">
    <property type="entry name" value="AcylCo_DH-like_C"/>
</dbReference>
<evidence type="ECO:0000256" key="5">
    <source>
        <dbReference type="ARBA" id="ARBA00023002"/>
    </source>
</evidence>
<evidence type="ECO:0000259" key="8">
    <source>
        <dbReference type="Pfam" id="PF00441"/>
    </source>
</evidence>
<evidence type="ECO:0000256" key="2">
    <source>
        <dbReference type="ARBA" id="ARBA00009347"/>
    </source>
</evidence>
<dbReference type="Gene3D" id="2.40.110.10">
    <property type="entry name" value="Butyryl-CoA Dehydrogenase, subunit A, domain 2"/>
    <property type="match status" value="1"/>
</dbReference>
<dbReference type="InterPro" id="IPR037069">
    <property type="entry name" value="AcylCoA_DH/ox_N_sf"/>
</dbReference>
<name>A0A6N6M993_9FLAO</name>
<feature type="domain" description="Acyl-CoA oxidase/dehydrogenase middle" evidence="9">
    <location>
        <begin position="147"/>
        <end position="241"/>
    </location>
</feature>
<keyword evidence="3 7" id="KW-0285">Flavoprotein</keyword>
<comment type="cofactor">
    <cofactor evidence="1 7">
        <name>FAD</name>
        <dbReference type="ChEBI" id="CHEBI:57692"/>
    </cofactor>
</comment>
<evidence type="ECO:0000256" key="1">
    <source>
        <dbReference type="ARBA" id="ARBA00001974"/>
    </source>
</evidence>
<gene>
    <name evidence="12" type="ORF">F3059_03715</name>
</gene>
<dbReference type="RefSeq" id="WP_151166635.1">
    <property type="nucleotide sequence ID" value="NZ_WACR01000003.1"/>
</dbReference>
<evidence type="ECO:0000259" key="9">
    <source>
        <dbReference type="Pfam" id="PF02770"/>
    </source>
</evidence>
<reference evidence="12 13" key="1">
    <citation type="submission" date="2019-09" db="EMBL/GenBank/DDBJ databases">
        <title>Genomes of Cryomorphaceae.</title>
        <authorList>
            <person name="Bowman J.P."/>
        </authorList>
    </citation>
    <scope>NUCLEOTIDE SEQUENCE [LARGE SCALE GENOMIC DNA]</scope>
    <source>
        <strain evidence="12 13">KCTC 52047</strain>
    </source>
</reference>
<dbReference type="PROSITE" id="PS00072">
    <property type="entry name" value="ACYL_COA_DH_1"/>
    <property type="match status" value="1"/>
</dbReference>